<keyword evidence="3" id="KW-0677">Repeat</keyword>
<dbReference type="GO" id="GO:0005634">
    <property type="term" value="C:nucleus"/>
    <property type="evidence" value="ECO:0007669"/>
    <property type="project" value="UniProtKB-SubCell"/>
</dbReference>
<feature type="signal peptide" evidence="8">
    <location>
        <begin position="1"/>
        <end position="27"/>
    </location>
</feature>
<dbReference type="FunFam" id="3.30.160.60:FF:002343">
    <property type="entry name" value="Zinc finger protein 33A"/>
    <property type="match status" value="1"/>
</dbReference>
<evidence type="ECO:0000256" key="6">
    <source>
        <dbReference type="ARBA" id="ARBA00023242"/>
    </source>
</evidence>
<protein>
    <recommendedName>
        <fullName evidence="9">C2H2-type domain-containing protein</fullName>
    </recommendedName>
</protein>
<dbReference type="Ensembl" id="ENSECAT00000076563.2">
    <property type="protein sequence ID" value="ENSECAP00000046803.2"/>
    <property type="gene ID" value="ENSECAG00000042479.2"/>
</dbReference>
<proteinExistence type="predicted"/>
<accession>A0A5F5PEG4</accession>
<dbReference type="PANTHER" id="PTHR23226">
    <property type="entry name" value="ZINC FINGER AND SCAN DOMAIN-CONTAINING"/>
    <property type="match status" value="1"/>
</dbReference>
<evidence type="ECO:0000256" key="1">
    <source>
        <dbReference type="ARBA" id="ARBA00004123"/>
    </source>
</evidence>
<feature type="domain" description="C2H2-type" evidence="9">
    <location>
        <begin position="84"/>
        <end position="111"/>
    </location>
</feature>
<dbReference type="Bgee" id="ENSECAG00000042479">
    <property type="expression patterns" value="Expressed in oviduct epithelium and 23 other cell types or tissues"/>
</dbReference>
<evidence type="ECO:0000313" key="11">
    <source>
        <dbReference type="Proteomes" id="UP000002281"/>
    </source>
</evidence>
<evidence type="ECO:0000256" key="4">
    <source>
        <dbReference type="ARBA" id="ARBA00022771"/>
    </source>
</evidence>
<organism evidence="10 11">
    <name type="scientific">Equus caballus</name>
    <name type="common">Horse</name>
    <dbReference type="NCBI Taxonomy" id="9796"/>
    <lineage>
        <taxon>Eukaryota</taxon>
        <taxon>Metazoa</taxon>
        <taxon>Chordata</taxon>
        <taxon>Craniata</taxon>
        <taxon>Vertebrata</taxon>
        <taxon>Euteleostomi</taxon>
        <taxon>Mammalia</taxon>
        <taxon>Eutheria</taxon>
        <taxon>Laurasiatheria</taxon>
        <taxon>Perissodactyla</taxon>
        <taxon>Equidae</taxon>
        <taxon>Equus</taxon>
    </lineage>
</organism>
<dbReference type="AlphaFoldDB" id="A0A5F5PEG4"/>
<keyword evidence="11" id="KW-1185">Reference proteome</keyword>
<keyword evidence="6" id="KW-0539">Nucleus</keyword>
<dbReference type="GeneTree" id="ENSGT00940000162000"/>
<evidence type="ECO:0000256" key="2">
    <source>
        <dbReference type="ARBA" id="ARBA00022723"/>
    </source>
</evidence>
<dbReference type="Proteomes" id="UP000002281">
    <property type="component" value="Chromosome 20"/>
</dbReference>
<keyword evidence="2" id="KW-0479">Metal-binding</keyword>
<dbReference type="InParanoid" id="A0A5F5PEG4"/>
<reference evidence="10" key="3">
    <citation type="submission" date="2025-09" db="UniProtKB">
        <authorList>
            <consortium name="Ensembl"/>
        </authorList>
    </citation>
    <scope>IDENTIFICATION</scope>
    <source>
        <strain evidence="10">Thoroughbred</strain>
    </source>
</reference>
<dbReference type="PROSITE" id="PS50157">
    <property type="entry name" value="ZINC_FINGER_C2H2_2"/>
    <property type="match status" value="1"/>
</dbReference>
<reference evidence="10" key="2">
    <citation type="submission" date="2025-08" db="UniProtKB">
        <authorList>
            <consortium name="Ensembl"/>
        </authorList>
    </citation>
    <scope>IDENTIFICATION</scope>
    <source>
        <strain evidence="10">Thoroughbred</strain>
    </source>
</reference>
<dbReference type="Gene3D" id="3.30.160.60">
    <property type="entry name" value="Classic Zinc Finger"/>
    <property type="match status" value="2"/>
</dbReference>
<evidence type="ECO:0000256" key="8">
    <source>
        <dbReference type="SAM" id="SignalP"/>
    </source>
</evidence>
<feature type="chain" id="PRO_5040506412" description="C2H2-type domain-containing protein" evidence="8">
    <location>
        <begin position="28"/>
        <end position="174"/>
    </location>
</feature>
<evidence type="ECO:0000313" key="10">
    <source>
        <dbReference type="Ensembl" id="ENSECAP00000046803.2"/>
    </source>
</evidence>
<dbReference type="InterPro" id="IPR036236">
    <property type="entry name" value="Znf_C2H2_sf"/>
</dbReference>
<name>A0A5F5PEG4_HORSE</name>
<dbReference type="InterPro" id="IPR013087">
    <property type="entry name" value="Znf_C2H2_type"/>
</dbReference>
<evidence type="ECO:0000256" key="3">
    <source>
        <dbReference type="ARBA" id="ARBA00022737"/>
    </source>
</evidence>
<keyword evidence="5" id="KW-0862">Zinc</keyword>
<dbReference type="PaxDb" id="9796-ENSECAP00000046803"/>
<dbReference type="PANTHER" id="PTHR23226:SF366">
    <property type="entry name" value="ZINC FINGER PROTEIN ZFP2"/>
    <property type="match status" value="1"/>
</dbReference>
<dbReference type="SUPFAM" id="SSF57667">
    <property type="entry name" value="beta-beta-alpha zinc fingers"/>
    <property type="match status" value="1"/>
</dbReference>
<keyword evidence="8" id="KW-0732">Signal</keyword>
<evidence type="ECO:0000259" key="9">
    <source>
        <dbReference type="PROSITE" id="PS50157"/>
    </source>
</evidence>
<dbReference type="GO" id="GO:0008270">
    <property type="term" value="F:zinc ion binding"/>
    <property type="evidence" value="ECO:0007669"/>
    <property type="project" value="UniProtKB-KW"/>
</dbReference>
<sequence length="174" mass="20034">MGYQVTVTAMLLVLFMVAHSPSHRVRSLHLNTLVTLRLLLQSLHFIKHLRIHAEEKPYHCKEYDKSQNAGLTSHQRLHTRERPYRCKEFGKAFSENSHLLKHPRIQTGAGRGDFISVLNVGNALLRAKVLFHIGKSTLERDLVIMMNVGKLSTTAQTFLDIKKEKHIREGKRHN</sequence>
<keyword evidence="4 7" id="KW-0863">Zinc-finger</keyword>
<evidence type="ECO:0000256" key="7">
    <source>
        <dbReference type="PROSITE-ProRule" id="PRU00042"/>
    </source>
</evidence>
<evidence type="ECO:0000256" key="5">
    <source>
        <dbReference type="ARBA" id="ARBA00022833"/>
    </source>
</evidence>
<reference evidence="10 11" key="1">
    <citation type="journal article" date="2009" name="Science">
        <title>Genome sequence, comparative analysis, and population genetics of the domestic horse.</title>
        <authorList>
            <consortium name="Broad Institute Genome Sequencing Platform"/>
            <consortium name="Broad Institute Whole Genome Assembly Team"/>
            <person name="Wade C.M."/>
            <person name="Giulotto E."/>
            <person name="Sigurdsson S."/>
            <person name="Zoli M."/>
            <person name="Gnerre S."/>
            <person name="Imsland F."/>
            <person name="Lear T.L."/>
            <person name="Adelson D.L."/>
            <person name="Bailey E."/>
            <person name="Bellone R.R."/>
            <person name="Bloecker H."/>
            <person name="Distl O."/>
            <person name="Edgar R.C."/>
            <person name="Garber M."/>
            <person name="Leeb T."/>
            <person name="Mauceli E."/>
            <person name="MacLeod J.N."/>
            <person name="Penedo M.C.T."/>
            <person name="Raison J.M."/>
            <person name="Sharpe T."/>
            <person name="Vogel J."/>
            <person name="Andersson L."/>
            <person name="Antczak D.F."/>
            <person name="Biagi T."/>
            <person name="Binns M.M."/>
            <person name="Chowdhary B.P."/>
            <person name="Coleman S.J."/>
            <person name="Della Valle G."/>
            <person name="Fryc S."/>
            <person name="Guerin G."/>
            <person name="Hasegawa T."/>
            <person name="Hill E.W."/>
            <person name="Jurka J."/>
            <person name="Kiialainen A."/>
            <person name="Lindgren G."/>
            <person name="Liu J."/>
            <person name="Magnani E."/>
            <person name="Mickelson J.R."/>
            <person name="Murray J."/>
            <person name="Nergadze S.G."/>
            <person name="Onofrio R."/>
            <person name="Pedroni S."/>
            <person name="Piras M.F."/>
            <person name="Raudsepp T."/>
            <person name="Rocchi M."/>
            <person name="Roeed K.H."/>
            <person name="Ryder O.A."/>
            <person name="Searle S."/>
            <person name="Skow L."/>
            <person name="Swinburne J.E."/>
            <person name="Syvaenen A.C."/>
            <person name="Tozaki T."/>
            <person name="Valberg S.J."/>
            <person name="Vaudin M."/>
            <person name="White J.R."/>
            <person name="Zody M.C."/>
            <person name="Lander E.S."/>
            <person name="Lindblad-Toh K."/>
        </authorList>
    </citation>
    <scope>NUCLEOTIDE SEQUENCE [LARGE SCALE GENOMIC DNA]</scope>
    <source>
        <strain evidence="10 11">Thoroughbred</strain>
    </source>
</reference>
<comment type="subcellular location">
    <subcellularLocation>
        <location evidence="1">Nucleus</location>
    </subcellularLocation>
</comment>